<gene>
    <name evidence="3" type="ORF">ACFOEX_03970</name>
</gene>
<keyword evidence="2" id="KW-0472">Membrane</keyword>
<accession>A0ABV7LCQ3</accession>
<dbReference type="EMBL" id="JBHRUV010000017">
    <property type="protein sequence ID" value="MFC3265523.1"/>
    <property type="molecule type" value="Genomic_DNA"/>
</dbReference>
<keyword evidence="2" id="KW-0812">Transmembrane</keyword>
<feature type="transmembrane region" description="Helical" evidence="2">
    <location>
        <begin position="29"/>
        <end position="49"/>
    </location>
</feature>
<evidence type="ECO:0000256" key="1">
    <source>
        <dbReference type="SAM" id="MobiDB-lite"/>
    </source>
</evidence>
<evidence type="ECO:0000256" key="2">
    <source>
        <dbReference type="SAM" id="Phobius"/>
    </source>
</evidence>
<proteinExistence type="predicted"/>
<reference evidence="4" key="1">
    <citation type="journal article" date="2019" name="Int. J. Syst. Evol. Microbiol.">
        <title>The Global Catalogue of Microorganisms (GCM) 10K type strain sequencing project: providing services to taxonomists for standard genome sequencing and annotation.</title>
        <authorList>
            <consortium name="The Broad Institute Genomics Platform"/>
            <consortium name="The Broad Institute Genome Sequencing Center for Infectious Disease"/>
            <person name="Wu L."/>
            <person name="Ma J."/>
        </authorList>
    </citation>
    <scope>NUCLEOTIDE SEQUENCE [LARGE SCALE GENOMIC DNA]</scope>
    <source>
        <strain evidence="4">CCM 7941</strain>
    </source>
</reference>
<feature type="region of interest" description="Disordered" evidence="1">
    <location>
        <begin position="1"/>
        <end position="27"/>
    </location>
</feature>
<evidence type="ECO:0000313" key="3">
    <source>
        <dbReference type="EMBL" id="MFC3265523.1"/>
    </source>
</evidence>
<dbReference type="RefSeq" id="WP_376831628.1">
    <property type="nucleotide sequence ID" value="NZ_JBHLWR010000006.1"/>
</dbReference>
<dbReference type="Proteomes" id="UP001595536">
    <property type="component" value="Unassembled WGS sequence"/>
</dbReference>
<keyword evidence="4" id="KW-1185">Reference proteome</keyword>
<evidence type="ECO:0000313" key="4">
    <source>
        <dbReference type="Proteomes" id="UP001595536"/>
    </source>
</evidence>
<sequence>MKGIGKPSRRRVRDCADLPSRRRSQSSRAAHVAAAALAALLTGGLYAVFATAPQQQAQDAARTAERAGAAAAGAPETPGAVAAAAETAGEAEQASAGGWVAVQEDDPAFTLAPLPQLPETLALRGLLAKPAVMEAVRHVSGGGRDDALTVGEPDEAGPLLRLSLYRPGSEPQPGGSFFVEVARRAGERGMSVERFVPLPPVATRMGPLETALARMDSPGGARNCVTFRQGETAPDLRVSGWICLPDGEAPSPEAAACVVDAIRWRRVEDEPAVARRIAAVRGESACAAPAAADLTSSIRR</sequence>
<comment type="caution">
    <text evidence="3">The sequence shown here is derived from an EMBL/GenBank/DDBJ whole genome shotgun (WGS) entry which is preliminary data.</text>
</comment>
<protein>
    <submittedName>
        <fullName evidence="3">Uncharacterized protein</fullName>
    </submittedName>
</protein>
<organism evidence="3 4">
    <name type="scientific">Camelimonas abortus</name>
    <dbReference type="NCBI Taxonomy" id="1017184"/>
    <lineage>
        <taxon>Bacteria</taxon>
        <taxon>Pseudomonadati</taxon>
        <taxon>Pseudomonadota</taxon>
        <taxon>Alphaproteobacteria</taxon>
        <taxon>Hyphomicrobiales</taxon>
        <taxon>Chelatococcaceae</taxon>
        <taxon>Camelimonas</taxon>
    </lineage>
</organism>
<name>A0ABV7LCQ3_9HYPH</name>
<feature type="region of interest" description="Disordered" evidence="1">
    <location>
        <begin position="60"/>
        <end position="88"/>
    </location>
</feature>
<keyword evidence="2" id="KW-1133">Transmembrane helix</keyword>